<organism evidence="3 4">
    <name type="scientific">Perkinsus chesapeaki</name>
    <name type="common">Clam parasite</name>
    <name type="synonym">Perkinsus andrewsi</name>
    <dbReference type="NCBI Taxonomy" id="330153"/>
    <lineage>
        <taxon>Eukaryota</taxon>
        <taxon>Sar</taxon>
        <taxon>Alveolata</taxon>
        <taxon>Perkinsozoa</taxon>
        <taxon>Perkinsea</taxon>
        <taxon>Perkinsida</taxon>
        <taxon>Perkinsidae</taxon>
        <taxon>Perkinsus</taxon>
    </lineage>
</organism>
<gene>
    <name evidence="3" type="ORF">FOL47_006164</name>
</gene>
<feature type="compositionally biased region" description="Basic and acidic residues" evidence="2">
    <location>
        <begin position="40"/>
        <end position="49"/>
    </location>
</feature>
<dbReference type="AlphaFoldDB" id="A0A7J6LTU7"/>
<dbReference type="EMBL" id="JAAPAO010000341">
    <property type="protein sequence ID" value="KAF4662624.1"/>
    <property type="molecule type" value="Genomic_DNA"/>
</dbReference>
<evidence type="ECO:0000256" key="1">
    <source>
        <dbReference type="SAM" id="Coils"/>
    </source>
</evidence>
<feature type="coiled-coil region" evidence="1">
    <location>
        <begin position="211"/>
        <end position="269"/>
    </location>
</feature>
<dbReference type="Proteomes" id="UP000591131">
    <property type="component" value="Unassembled WGS sequence"/>
</dbReference>
<keyword evidence="1" id="KW-0175">Coiled coil</keyword>
<evidence type="ECO:0000313" key="3">
    <source>
        <dbReference type="EMBL" id="KAF4662624.1"/>
    </source>
</evidence>
<feature type="region of interest" description="Disordered" evidence="2">
    <location>
        <begin position="26"/>
        <end position="49"/>
    </location>
</feature>
<proteinExistence type="predicted"/>
<reference evidence="3 4" key="1">
    <citation type="submission" date="2020-04" db="EMBL/GenBank/DDBJ databases">
        <title>Perkinsus chesapeaki whole genome sequence.</title>
        <authorList>
            <person name="Bogema D.R."/>
        </authorList>
    </citation>
    <scope>NUCLEOTIDE SEQUENCE [LARGE SCALE GENOMIC DNA]</scope>
    <source>
        <strain evidence="3">ATCC PRA-425</strain>
    </source>
</reference>
<dbReference type="OrthoDB" id="441028at2759"/>
<protein>
    <submittedName>
        <fullName evidence="3">Uncharacterized protein</fullName>
    </submittedName>
</protein>
<comment type="caution">
    <text evidence="3">The sequence shown here is derived from an EMBL/GenBank/DDBJ whole genome shotgun (WGS) entry which is preliminary data.</text>
</comment>
<sequence length="647" mass="72475">MATSSPRRHITKREIDRIADAVLSHESREDRSNAVARVADTQRPREAPAERVLTGRERLQDRESLIETAGHLRREIAEIDKEAQALKISTIEADKNSIRKDRLIIELLQSVRIGGKVAGGAVKADALEQTINDTVSALTERKRALDLRLHLESKEQQLATLGEELRKAKPNDVEDEIIRVKREVNRISERLVVESRLTKVACERNDICLKVEGYKRQAKMDRREIEEVENAITKIEEHIKEAEMDLSDLSTVEGELEREEQLVANLYSKIEAQQVAAKKAHEAAMTLRPRAGDHRAEGSAWPVPSSLIVPDPVYARTQVDEEDAPLLAHILDSKQLDCRAKEYLWLLKSHVGKYASLARQLAAVDEDGDGLLTVDQLIKVLPSRPKPIRAVLRDFCELLSKAGSTSPGIDNDDGEPLVAWVDILILSDQVGRPAIDSERLALLQNWLVWRARRNQFSMPLVLEAFQNRGSDDSDILGFLTNRLGISRDDAKFLAATEALLGDAFYLTLPSWSSPMNAEELSWILESFFTEITKRIEEDKRARQEQSDTIESSFITSQPISALLRSAASETDQPVAGGIIPCAMFMDIIMKLGLVDSSDDAAVVTSILAQDVSDPEKLFHIGVNVFDVETVHVKGTWRRLVNRYTHLA</sequence>
<evidence type="ECO:0000256" key="2">
    <source>
        <dbReference type="SAM" id="MobiDB-lite"/>
    </source>
</evidence>
<evidence type="ECO:0000313" key="4">
    <source>
        <dbReference type="Proteomes" id="UP000591131"/>
    </source>
</evidence>
<keyword evidence="4" id="KW-1185">Reference proteome</keyword>
<name>A0A7J6LTU7_PERCH</name>
<accession>A0A7J6LTU7</accession>